<name>A0A401IF05_APHSA</name>
<dbReference type="Proteomes" id="UP000287247">
    <property type="component" value="Unassembled WGS sequence"/>
</dbReference>
<organism evidence="1 2">
    <name type="scientific">Aphanothece sacrum FPU1</name>
    <dbReference type="NCBI Taxonomy" id="1920663"/>
    <lineage>
        <taxon>Bacteria</taxon>
        <taxon>Bacillati</taxon>
        <taxon>Cyanobacteriota</taxon>
        <taxon>Cyanophyceae</taxon>
        <taxon>Oscillatoriophycideae</taxon>
        <taxon>Chroococcales</taxon>
        <taxon>Aphanothecaceae</taxon>
        <taxon>Aphanothece</taxon>
    </lineage>
</organism>
<gene>
    <name evidence="1" type="ORF">AsFPU1_1272</name>
</gene>
<evidence type="ECO:0000313" key="2">
    <source>
        <dbReference type="Proteomes" id="UP000287247"/>
    </source>
</evidence>
<dbReference type="Pfam" id="PF04343">
    <property type="entry name" value="DUF488"/>
    <property type="match status" value="1"/>
</dbReference>
<dbReference type="PANTHER" id="PTHR39337:SF1">
    <property type="entry name" value="BLR5642 PROTEIN"/>
    <property type="match status" value="1"/>
</dbReference>
<dbReference type="RefSeq" id="WP_124972149.1">
    <property type="nucleotide sequence ID" value="NZ_BDQK01000005.1"/>
</dbReference>
<proteinExistence type="predicted"/>
<accession>A0A401IF05</accession>
<comment type="caution">
    <text evidence="1">The sequence shown here is derived from an EMBL/GenBank/DDBJ whole genome shotgun (WGS) entry which is preliminary data.</text>
</comment>
<dbReference type="PANTHER" id="PTHR39337">
    <property type="entry name" value="BLR5642 PROTEIN"/>
    <property type="match status" value="1"/>
</dbReference>
<dbReference type="AlphaFoldDB" id="A0A401IF05"/>
<dbReference type="EMBL" id="BDQK01000005">
    <property type="protein sequence ID" value="GBF79872.1"/>
    <property type="molecule type" value="Genomic_DNA"/>
</dbReference>
<protein>
    <submittedName>
        <fullName evidence="1">DNA repair protein</fullName>
    </submittedName>
</protein>
<evidence type="ECO:0000313" key="1">
    <source>
        <dbReference type="EMBL" id="GBF79872.1"/>
    </source>
</evidence>
<keyword evidence="2" id="KW-1185">Reference proteome</keyword>
<dbReference type="OrthoDB" id="9789109at2"/>
<reference evidence="2" key="1">
    <citation type="submission" date="2017-05" db="EMBL/GenBank/DDBJ databases">
        <title>Physiological properties and genetic analysis related to exopolysaccharide production of fresh-water unicellular cyanobacterium Aphanothece sacrum, Suizenji Nori, that has been cultured as a food source in Japan.</title>
        <authorList>
            <person name="Kanesaki Y."/>
            <person name="Yoshikawa S."/>
            <person name="Ohki K."/>
        </authorList>
    </citation>
    <scope>NUCLEOTIDE SEQUENCE [LARGE SCALE GENOMIC DNA]</scope>
    <source>
        <strain evidence="2">FPU1</strain>
    </source>
</reference>
<sequence>MELYTIGHSDHSLEDFIKLLKQHHITAVADVRSHPYSRYLSHFNKSELQASLEKENITYVFLGQELGARPNNENCYINGKAVYEKIANTALFQEGIQRVLKGVKKYRVALMCAEKDPLTCHRTILVCQQLNSYNLEIKHILPTGKLESHEDLENRLLDKQGFSQLQLSLFDIINTSSSSLDKEQCLQQAYQKQGEIIAYVQPKEEQSK</sequence>
<dbReference type="InterPro" id="IPR007438">
    <property type="entry name" value="DUF488"/>
</dbReference>